<dbReference type="GO" id="GO:0005524">
    <property type="term" value="F:ATP binding"/>
    <property type="evidence" value="ECO:0007669"/>
    <property type="project" value="UniProtKB-UniRule"/>
</dbReference>
<evidence type="ECO:0000256" key="7">
    <source>
        <dbReference type="PROSITE-ProRule" id="PRU10141"/>
    </source>
</evidence>
<evidence type="ECO:0000313" key="12">
    <source>
        <dbReference type="Proteomes" id="UP000005038"/>
    </source>
</evidence>
<keyword evidence="9" id="KW-0472">Membrane</keyword>
<accession>H5TLZ8</accession>
<keyword evidence="2 11" id="KW-0723">Serine/threonine-protein kinase</keyword>
<gene>
    <name evidence="11" type="ORF">GOOTI_111_00350</name>
</gene>
<keyword evidence="3" id="KW-0808">Transferase</keyword>
<comment type="caution">
    <text evidence="11">The sequence shown here is derived from an EMBL/GenBank/DDBJ whole genome shotgun (WGS) entry which is preliminary data.</text>
</comment>
<evidence type="ECO:0000256" key="9">
    <source>
        <dbReference type="SAM" id="Phobius"/>
    </source>
</evidence>
<keyword evidence="4 7" id="KW-0547">Nucleotide-binding</keyword>
<keyword evidence="12" id="KW-1185">Reference proteome</keyword>
<dbReference type="Gene3D" id="3.30.200.20">
    <property type="entry name" value="Phosphorylase Kinase, domain 1"/>
    <property type="match status" value="1"/>
</dbReference>
<dbReference type="SUPFAM" id="SSF56112">
    <property type="entry name" value="Protein kinase-like (PK-like)"/>
    <property type="match status" value="1"/>
</dbReference>
<dbReference type="PROSITE" id="PS50011">
    <property type="entry name" value="PROTEIN_KINASE_DOM"/>
    <property type="match status" value="1"/>
</dbReference>
<dbReference type="InterPro" id="IPR008271">
    <property type="entry name" value="Ser/Thr_kinase_AS"/>
</dbReference>
<dbReference type="Proteomes" id="UP000005038">
    <property type="component" value="Unassembled WGS sequence"/>
</dbReference>
<dbReference type="STRING" id="1108044.GOOTI_111_00350"/>
<evidence type="ECO:0000256" key="4">
    <source>
        <dbReference type="ARBA" id="ARBA00022741"/>
    </source>
</evidence>
<dbReference type="EMBL" id="BAFB01000111">
    <property type="protein sequence ID" value="GAB34506.1"/>
    <property type="molecule type" value="Genomic_DNA"/>
</dbReference>
<feature type="transmembrane region" description="Helical" evidence="9">
    <location>
        <begin position="400"/>
        <end position="423"/>
    </location>
</feature>
<organism evidence="11 12">
    <name type="scientific">Gordonia otitidis (strain DSM 44809 / CCUG 52243 / JCM 12355 / NBRC 100426 / IFM 10032)</name>
    <dbReference type="NCBI Taxonomy" id="1108044"/>
    <lineage>
        <taxon>Bacteria</taxon>
        <taxon>Bacillati</taxon>
        <taxon>Actinomycetota</taxon>
        <taxon>Actinomycetes</taxon>
        <taxon>Mycobacteriales</taxon>
        <taxon>Gordoniaceae</taxon>
        <taxon>Gordonia</taxon>
    </lineage>
</organism>
<evidence type="ECO:0000259" key="10">
    <source>
        <dbReference type="PROSITE" id="PS50011"/>
    </source>
</evidence>
<keyword evidence="6 7" id="KW-0067">ATP-binding</keyword>
<dbReference type="PANTHER" id="PTHR43289:SF6">
    <property type="entry name" value="SERINE_THREONINE-PROTEIN KINASE NEKL-3"/>
    <property type="match status" value="1"/>
</dbReference>
<evidence type="ECO:0000313" key="11">
    <source>
        <dbReference type="EMBL" id="GAB34506.1"/>
    </source>
</evidence>
<dbReference type="PANTHER" id="PTHR43289">
    <property type="entry name" value="MITOGEN-ACTIVATED PROTEIN KINASE KINASE KINASE 20-RELATED"/>
    <property type="match status" value="1"/>
</dbReference>
<feature type="domain" description="Protein kinase" evidence="10">
    <location>
        <begin position="20"/>
        <end position="280"/>
    </location>
</feature>
<sequence>MSFADSYRTPGPQYLVAGRYRLRSRIGGGGMGTVWLARDQLLDRDVAVKQVLSTEGLSDDSADNARKRAMREGRIAAKLAHRNAIAMHDVALDRGEPWLVMEYLPSRSIAQILHSSGTLEVTEAAKIGAQVADAMTEAHAAGIVHRDIKPGNILISESGRNAGLVKLTDFGISRAKDDVSLTQTGVITGTPAYFAPEVARGAEPSEASDVYSLGATIYTMVEGEPPFGVDDNSLVMLHKVARAQINPMTRAGALESVLLQMLEPSPKKRITMSQARDELVAAASGGHASADQVLTSLIPRSGVATLPPHPRTDPGVGARQGQPHSGRSASDYPAAAFRSTPSRPTSSGGASVAGGWQTSQSAAPSTHRDHTLVSSTPHFPSEMYSSPPPRQHSSGTSSTALAAAVFVFFVVLAIVVVLAIALMR</sequence>
<protein>
    <recommendedName>
        <fullName evidence="1">non-specific serine/threonine protein kinase</fullName>
        <ecNumber evidence="1">2.7.11.1</ecNumber>
    </recommendedName>
</protein>
<dbReference type="AlphaFoldDB" id="H5TLZ8"/>
<dbReference type="InterPro" id="IPR017441">
    <property type="entry name" value="Protein_kinase_ATP_BS"/>
</dbReference>
<dbReference type="PROSITE" id="PS00108">
    <property type="entry name" value="PROTEIN_KINASE_ST"/>
    <property type="match status" value="1"/>
</dbReference>
<feature type="region of interest" description="Disordered" evidence="8">
    <location>
        <begin position="301"/>
        <end position="396"/>
    </location>
</feature>
<dbReference type="Pfam" id="PF00069">
    <property type="entry name" value="Pkinase"/>
    <property type="match status" value="1"/>
</dbReference>
<dbReference type="InterPro" id="IPR011009">
    <property type="entry name" value="Kinase-like_dom_sf"/>
</dbReference>
<feature type="binding site" evidence="7">
    <location>
        <position position="49"/>
    </location>
    <ligand>
        <name>ATP</name>
        <dbReference type="ChEBI" id="CHEBI:30616"/>
    </ligand>
</feature>
<dbReference type="Gene3D" id="1.10.510.10">
    <property type="entry name" value="Transferase(Phosphotransferase) domain 1"/>
    <property type="match status" value="1"/>
</dbReference>
<evidence type="ECO:0000256" key="1">
    <source>
        <dbReference type="ARBA" id="ARBA00012513"/>
    </source>
</evidence>
<dbReference type="CDD" id="cd14014">
    <property type="entry name" value="STKc_PknB_like"/>
    <property type="match status" value="1"/>
</dbReference>
<dbReference type="GO" id="GO:0004674">
    <property type="term" value="F:protein serine/threonine kinase activity"/>
    <property type="evidence" value="ECO:0007669"/>
    <property type="project" value="UniProtKB-KW"/>
</dbReference>
<keyword evidence="5 11" id="KW-0418">Kinase</keyword>
<reference evidence="11" key="1">
    <citation type="submission" date="2012-02" db="EMBL/GenBank/DDBJ databases">
        <title>Whole genome shotgun sequence of Gordonia otitidis NBRC 100426.</title>
        <authorList>
            <person name="Yoshida I."/>
            <person name="Hosoyama A."/>
            <person name="Tsuchikane K."/>
            <person name="Katsumata H."/>
            <person name="Yamazaki S."/>
            <person name="Fujita N."/>
        </authorList>
    </citation>
    <scope>NUCLEOTIDE SEQUENCE [LARGE SCALE GENOMIC DNA]</scope>
    <source>
        <strain evidence="11">NBRC 100426</strain>
    </source>
</reference>
<evidence type="ECO:0000256" key="3">
    <source>
        <dbReference type="ARBA" id="ARBA00022679"/>
    </source>
</evidence>
<evidence type="ECO:0000256" key="8">
    <source>
        <dbReference type="SAM" id="MobiDB-lite"/>
    </source>
</evidence>
<keyword evidence="9" id="KW-1133">Transmembrane helix</keyword>
<dbReference type="RefSeq" id="WP_007238742.1">
    <property type="nucleotide sequence ID" value="NZ_BAFB01000111.1"/>
</dbReference>
<evidence type="ECO:0000256" key="2">
    <source>
        <dbReference type="ARBA" id="ARBA00022527"/>
    </source>
</evidence>
<dbReference type="PROSITE" id="PS00107">
    <property type="entry name" value="PROTEIN_KINASE_ATP"/>
    <property type="match status" value="1"/>
</dbReference>
<dbReference type="OrthoDB" id="9762169at2"/>
<keyword evidence="9" id="KW-0812">Transmembrane</keyword>
<dbReference type="EC" id="2.7.11.1" evidence="1"/>
<evidence type="ECO:0000256" key="5">
    <source>
        <dbReference type="ARBA" id="ARBA00022777"/>
    </source>
</evidence>
<evidence type="ECO:0000256" key="6">
    <source>
        <dbReference type="ARBA" id="ARBA00022840"/>
    </source>
</evidence>
<dbReference type="SMART" id="SM00220">
    <property type="entry name" value="S_TKc"/>
    <property type="match status" value="1"/>
</dbReference>
<feature type="compositionally biased region" description="Polar residues" evidence="8">
    <location>
        <begin position="339"/>
        <end position="349"/>
    </location>
</feature>
<dbReference type="InterPro" id="IPR000719">
    <property type="entry name" value="Prot_kinase_dom"/>
</dbReference>
<proteinExistence type="predicted"/>
<name>H5TLZ8_GORO1</name>